<keyword evidence="2" id="KW-0812">Transmembrane</keyword>
<accession>W0JR73</accession>
<evidence type="ECO:0000313" key="4">
    <source>
        <dbReference type="Proteomes" id="UP000019024"/>
    </source>
</evidence>
<reference evidence="3 4" key="1">
    <citation type="submission" date="2014-01" db="EMBL/GenBank/DDBJ databases">
        <authorList>
            <consortium name="DOE Joint Genome Institute"/>
            <person name="Anderson I."/>
            <person name="Huntemann M."/>
            <person name="Han J."/>
            <person name="Chen A."/>
            <person name="Kyrpides N."/>
            <person name="Mavromatis K."/>
            <person name="Markowitz V."/>
            <person name="Palaniappan K."/>
            <person name="Ivanova N."/>
            <person name="Schaumberg A."/>
            <person name="Pati A."/>
            <person name="Liolios K."/>
            <person name="Nordberg H.P."/>
            <person name="Cantor M.N."/>
            <person name="Hua S.X."/>
            <person name="Woyke T."/>
        </authorList>
    </citation>
    <scope>NUCLEOTIDE SEQUENCE [LARGE SCALE GENOMIC DNA]</scope>
    <source>
        <strain evidence="3 4">XH-48</strain>
    </source>
</reference>
<dbReference type="Proteomes" id="UP000019024">
    <property type="component" value="Chromosome"/>
</dbReference>
<dbReference type="EMBL" id="CP007055">
    <property type="protein sequence ID" value="AHG01109.1"/>
    <property type="molecule type" value="Genomic_DNA"/>
</dbReference>
<dbReference type="GeneID" id="25146089"/>
<proteinExistence type="predicted"/>
<dbReference type="RefSeq" id="WP_049953469.1">
    <property type="nucleotide sequence ID" value="NZ_CP007055.1"/>
</dbReference>
<evidence type="ECO:0000256" key="1">
    <source>
        <dbReference type="SAM" id="MobiDB-lite"/>
    </source>
</evidence>
<keyword evidence="2" id="KW-0472">Membrane</keyword>
<dbReference type="HOGENOM" id="CLU_2433745_0_0_2"/>
<feature type="compositionally biased region" description="Basic and acidic residues" evidence="1">
    <location>
        <begin position="14"/>
        <end position="42"/>
    </location>
</feature>
<gene>
    <name evidence="3" type="ORF">HALLA_16915</name>
</gene>
<evidence type="ECO:0000256" key="2">
    <source>
        <dbReference type="SAM" id="Phobius"/>
    </source>
</evidence>
<dbReference type="AlphaFoldDB" id="W0JR73"/>
<feature type="transmembrane region" description="Helical" evidence="2">
    <location>
        <begin position="70"/>
        <end position="89"/>
    </location>
</feature>
<keyword evidence="4" id="KW-1185">Reference proteome</keyword>
<keyword evidence="2" id="KW-1133">Transmembrane helix</keyword>
<protein>
    <submittedName>
        <fullName evidence="3">Uncharacterized protein</fullName>
    </submittedName>
</protein>
<name>W0JR73_9EURY</name>
<feature type="transmembrane region" description="Helical" evidence="2">
    <location>
        <begin position="46"/>
        <end position="64"/>
    </location>
</feature>
<dbReference type="KEGG" id="hlr:HALLA_16915"/>
<organism evidence="3 4">
    <name type="scientific">Halostagnicola larsenii XH-48</name>
    <dbReference type="NCBI Taxonomy" id="797299"/>
    <lineage>
        <taxon>Archaea</taxon>
        <taxon>Methanobacteriati</taxon>
        <taxon>Methanobacteriota</taxon>
        <taxon>Stenosarchaea group</taxon>
        <taxon>Halobacteria</taxon>
        <taxon>Halobacteriales</taxon>
        <taxon>Natrialbaceae</taxon>
        <taxon>Halostagnicola</taxon>
    </lineage>
</organism>
<sequence>MPSEAPPRSRSNWRRVETPRRFETTGNDRELRGPADLEAERRSRGVRPASLAAALGIAGIGAVLAPSSVLSGGIGALVAYLLVLLLVSIE</sequence>
<feature type="region of interest" description="Disordered" evidence="1">
    <location>
        <begin position="1"/>
        <end position="42"/>
    </location>
</feature>
<evidence type="ECO:0000313" key="3">
    <source>
        <dbReference type="EMBL" id="AHG01109.1"/>
    </source>
</evidence>